<dbReference type="OrthoDB" id="6770063at2759"/>
<gene>
    <name evidence="2" type="ORF">CPB84DRAFT_1721400</name>
</gene>
<accession>A0A9P5P2B5</accession>
<dbReference type="EMBL" id="JADNYJ010000001">
    <property type="protein sequence ID" value="KAF8914422.1"/>
    <property type="molecule type" value="Genomic_DNA"/>
</dbReference>
<reference evidence="2" key="1">
    <citation type="submission" date="2020-11" db="EMBL/GenBank/DDBJ databases">
        <authorList>
            <consortium name="DOE Joint Genome Institute"/>
            <person name="Ahrendt S."/>
            <person name="Riley R."/>
            <person name="Andreopoulos W."/>
            <person name="LaButti K."/>
            <person name="Pangilinan J."/>
            <person name="Ruiz-duenas F.J."/>
            <person name="Barrasa J.M."/>
            <person name="Sanchez-Garcia M."/>
            <person name="Camarero S."/>
            <person name="Miyauchi S."/>
            <person name="Serrano A."/>
            <person name="Linde D."/>
            <person name="Babiker R."/>
            <person name="Drula E."/>
            <person name="Ayuso-Fernandez I."/>
            <person name="Pacheco R."/>
            <person name="Padilla G."/>
            <person name="Ferreira P."/>
            <person name="Barriuso J."/>
            <person name="Kellner H."/>
            <person name="Castanera R."/>
            <person name="Alfaro M."/>
            <person name="Ramirez L."/>
            <person name="Pisabarro A.G."/>
            <person name="Kuo A."/>
            <person name="Tritt A."/>
            <person name="Lipzen A."/>
            <person name="He G."/>
            <person name="Yan M."/>
            <person name="Ng V."/>
            <person name="Cullen D."/>
            <person name="Martin F."/>
            <person name="Rosso M.-N."/>
            <person name="Henrissat B."/>
            <person name="Hibbett D."/>
            <person name="Martinez A.T."/>
            <person name="Grigoriev I.V."/>
        </authorList>
    </citation>
    <scope>NUCLEOTIDE SEQUENCE</scope>
    <source>
        <strain evidence="2">AH 44721</strain>
    </source>
</reference>
<organism evidence="2 3">
    <name type="scientific">Gymnopilus junonius</name>
    <name type="common">Spectacular rustgill mushroom</name>
    <name type="synonym">Gymnopilus spectabilis subsp. junonius</name>
    <dbReference type="NCBI Taxonomy" id="109634"/>
    <lineage>
        <taxon>Eukaryota</taxon>
        <taxon>Fungi</taxon>
        <taxon>Dikarya</taxon>
        <taxon>Basidiomycota</taxon>
        <taxon>Agaricomycotina</taxon>
        <taxon>Agaricomycetes</taxon>
        <taxon>Agaricomycetidae</taxon>
        <taxon>Agaricales</taxon>
        <taxon>Agaricineae</taxon>
        <taxon>Hymenogastraceae</taxon>
        <taxon>Gymnopilus</taxon>
    </lineage>
</organism>
<dbReference type="AlphaFoldDB" id="A0A9P5P2B5"/>
<sequence length="173" mass="18150">MVFHRSFTQTIAAACYFLTLACSTKGQPIVVRQYTVVNKCPASIDLYIAGVYDATLTTGASTTTTAGVDAGFFYTTANGGDTTGDATRAGFFGTNDGAYYYIVADTAQFNTGISITPNNYSPSGGFCGVAECDDVSCTNVFTQPPTGFPPISDTPPNPPVYSCQHSDVAFTIT</sequence>
<dbReference type="Proteomes" id="UP000724874">
    <property type="component" value="Unassembled WGS sequence"/>
</dbReference>
<feature type="signal peptide" evidence="1">
    <location>
        <begin position="1"/>
        <end position="26"/>
    </location>
</feature>
<evidence type="ECO:0000313" key="3">
    <source>
        <dbReference type="Proteomes" id="UP000724874"/>
    </source>
</evidence>
<keyword evidence="3" id="KW-1185">Reference proteome</keyword>
<feature type="chain" id="PRO_5040357197" evidence="1">
    <location>
        <begin position="27"/>
        <end position="173"/>
    </location>
</feature>
<protein>
    <submittedName>
        <fullName evidence="2">Uncharacterized protein</fullName>
    </submittedName>
</protein>
<proteinExistence type="predicted"/>
<comment type="caution">
    <text evidence="2">The sequence shown here is derived from an EMBL/GenBank/DDBJ whole genome shotgun (WGS) entry which is preliminary data.</text>
</comment>
<name>A0A9P5P2B5_GYMJU</name>
<keyword evidence="1" id="KW-0732">Signal</keyword>
<dbReference type="PROSITE" id="PS51257">
    <property type="entry name" value="PROKAR_LIPOPROTEIN"/>
    <property type="match status" value="1"/>
</dbReference>
<evidence type="ECO:0000256" key="1">
    <source>
        <dbReference type="SAM" id="SignalP"/>
    </source>
</evidence>
<evidence type="ECO:0000313" key="2">
    <source>
        <dbReference type="EMBL" id="KAF8914422.1"/>
    </source>
</evidence>